<dbReference type="EMBL" id="MWDQ01000150">
    <property type="protein sequence ID" value="OQB71717.1"/>
    <property type="molecule type" value="Genomic_DNA"/>
</dbReference>
<dbReference type="Pfam" id="PF24961">
    <property type="entry name" value="NfeD_membrane"/>
    <property type="match status" value="1"/>
</dbReference>
<feature type="transmembrane region" description="Helical" evidence="5">
    <location>
        <begin position="289"/>
        <end position="309"/>
    </location>
</feature>
<evidence type="ECO:0000259" key="8">
    <source>
        <dbReference type="Pfam" id="PF25145"/>
    </source>
</evidence>
<dbReference type="Gene3D" id="2.40.50.140">
    <property type="entry name" value="Nucleic acid-binding proteins"/>
    <property type="match status" value="1"/>
</dbReference>
<comment type="subcellular location">
    <subcellularLocation>
        <location evidence="1">Membrane</location>
        <topology evidence="1">Multi-pass membrane protein</topology>
    </subcellularLocation>
</comment>
<reference evidence="9" key="1">
    <citation type="submission" date="2017-02" db="EMBL/GenBank/DDBJ databases">
        <title>Delving into the versatile metabolic prowess of the omnipresent phylum Bacteroidetes.</title>
        <authorList>
            <person name="Nobu M.K."/>
            <person name="Mei R."/>
            <person name="Narihiro T."/>
            <person name="Kuroda K."/>
            <person name="Liu W.-T."/>
        </authorList>
    </citation>
    <scope>NUCLEOTIDE SEQUENCE</scope>
    <source>
        <strain evidence="9">ADurb.Bin131</strain>
    </source>
</reference>
<evidence type="ECO:0000259" key="7">
    <source>
        <dbReference type="Pfam" id="PF24961"/>
    </source>
</evidence>
<dbReference type="InterPro" id="IPR029045">
    <property type="entry name" value="ClpP/crotonase-like_dom_sf"/>
</dbReference>
<dbReference type="InterPro" id="IPR056739">
    <property type="entry name" value="NfeD_membrane"/>
</dbReference>
<comment type="caution">
    <text evidence="9">The sequence shown here is derived from an EMBL/GenBank/DDBJ whole genome shotgun (WGS) entry which is preliminary data.</text>
</comment>
<name>A0A1V6C490_UNCT6</name>
<keyword evidence="3 5" id="KW-1133">Transmembrane helix</keyword>
<evidence type="ECO:0000256" key="3">
    <source>
        <dbReference type="ARBA" id="ARBA00022989"/>
    </source>
</evidence>
<keyword evidence="2 5" id="KW-0812">Transmembrane</keyword>
<evidence type="ECO:0000256" key="5">
    <source>
        <dbReference type="SAM" id="Phobius"/>
    </source>
</evidence>
<dbReference type="GO" id="GO:0016020">
    <property type="term" value="C:membrane"/>
    <property type="evidence" value="ECO:0007669"/>
    <property type="project" value="UniProtKB-SubCell"/>
</dbReference>
<dbReference type="InterPro" id="IPR012340">
    <property type="entry name" value="NA-bd_OB-fold"/>
</dbReference>
<evidence type="ECO:0000256" key="4">
    <source>
        <dbReference type="ARBA" id="ARBA00023136"/>
    </source>
</evidence>
<evidence type="ECO:0000259" key="6">
    <source>
        <dbReference type="Pfam" id="PF01957"/>
    </source>
</evidence>
<proteinExistence type="predicted"/>
<dbReference type="InterPro" id="IPR056738">
    <property type="entry name" value="NfeD1b_N"/>
</dbReference>
<dbReference type="PANTHER" id="PTHR33507:SF4">
    <property type="entry name" value="NODULATION COMPETITIVENESS PROTEIN NFED"/>
    <property type="match status" value="1"/>
</dbReference>
<feature type="transmembrane region" description="Helical" evidence="5">
    <location>
        <begin position="235"/>
        <end position="251"/>
    </location>
</feature>
<feature type="domain" description="NfeD-like C-terminal" evidence="6">
    <location>
        <begin position="322"/>
        <end position="377"/>
    </location>
</feature>
<keyword evidence="4 5" id="KW-0472">Membrane</keyword>
<dbReference type="SUPFAM" id="SSF52096">
    <property type="entry name" value="ClpP/crotonase"/>
    <property type="match status" value="1"/>
</dbReference>
<evidence type="ECO:0000256" key="1">
    <source>
        <dbReference type="ARBA" id="ARBA00004141"/>
    </source>
</evidence>
<evidence type="ECO:0000313" key="9">
    <source>
        <dbReference type="EMBL" id="OQB71717.1"/>
    </source>
</evidence>
<dbReference type="Pfam" id="PF01957">
    <property type="entry name" value="NfeD"/>
    <property type="match status" value="1"/>
</dbReference>
<feature type="transmembrane region" description="Helical" evidence="5">
    <location>
        <begin position="185"/>
        <end position="204"/>
    </location>
</feature>
<dbReference type="SUPFAM" id="SSF141322">
    <property type="entry name" value="NfeD domain-like"/>
    <property type="match status" value="1"/>
</dbReference>
<dbReference type="Gene3D" id="3.90.226.10">
    <property type="entry name" value="2-enoyl-CoA Hydratase, Chain A, domain 1"/>
    <property type="match status" value="1"/>
</dbReference>
<dbReference type="CDD" id="cd07020">
    <property type="entry name" value="Clp_protease_NfeD_1"/>
    <property type="match status" value="1"/>
</dbReference>
<dbReference type="InterPro" id="IPR002810">
    <property type="entry name" value="NfeD-like_C"/>
</dbReference>
<protein>
    <submittedName>
        <fullName evidence="9">Uncharacterized protein</fullName>
    </submittedName>
</protein>
<dbReference type="Proteomes" id="UP000485562">
    <property type="component" value="Unassembled WGS sequence"/>
</dbReference>
<organism evidence="9">
    <name type="scientific">candidate division TA06 bacterium ADurb.Bin131</name>
    <dbReference type="NCBI Taxonomy" id="1852827"/>
    <lineage>
        <taxon>Bacteria</taxon>
        <taxon>Bacteria division TA06</taxon>
    </lineage>
</organism>
<accession>A0A1V6C490</accession>
<dbReference type="PANTHER" id="PTHR33507">
    <property type="entry name" value="INNER MEMBRANE PROTEIN YBBJ"/>
    <property type="match status" value="1"/>
</dbReference>
<sequence>MVKNQHGQCLILVIDTPGGLLTSTRKIIQEILNSDVPVICYVAPKGAQCASAGTFIALACHIVAMAPATNIGAAHPVSIGKEMDKTMEEKVINDTVSFIKSICRHTGKNEKWAEKAVRESVSISSEEAVKINVADIIANDIEDLLKKIDGKKIKLASGKEVQLDTRNISSLDIKESMGEKLLKTIGDPTVAYLLMTIGILGIIIEFSHPGFAVPGVVGTICLILSFYAFQTFTQSIAGILLIVTGIILLLMEIAAPGFGIFAIGGFISMGLGTWMFFRSPSSEFQAVPTTFFIIYGILVILITGLLLLIRYTRKRKVTTGKEGIVGEIGRAITDIKNEGTVYVHGEYWKAISPSKEISQGMKIQVKDINGMILIVEPVEEQKQNET</sequence>
<evidence type="ECO:0000256" key="2">
    <source>
        <dbReference type="ARBA" id="ARBA00022692"/>
    </source>
</evidence>
<feature type="domain" description="NfeD1b N-terminal" evidence="8">
    <location>
        <begin position="3"/>
        <end position="148"/>
    </location>
</feature>
<gene>
    <name evidence="9" type="ORF">BWX89_01638</name>
</gene>
<dbReference type="AlphaFoldDB" id="A0A1V6C490"/>
<feature type="transmembrane region" description="Helical" evidence="5">
    <location>
        <begin position="258"/>
        <end position="277"/>
    </location>
</feature>
<feature type="domain" description="NfeD integral membrane" evidence="7">
    <location>
        <begin position="189"/>
        <end position="307"/>
    </location>
</feature>
<dbReference type="InterPro" id="IPR052165">
    <property type="entry name" value="Membrane_assoc_protease"/>
</dbReference>
<dbReference type="Pfam" id="PF25145">
    <property type="entry name" value="NfeD1b_N"/>
    <property type="match status" value="1"/>
</dbReference>